<geneLocation type="plasmid" evidence="1 2">
    <name>p242883</name>
</geneLocation>
<evidence type="ECO:0000313" key="1">
    <source>
        <dbReference type="EMBL" id="WCR05548.1"/>
    </source>
</evidence>
<keyword evidence="1" id="KW-0614">Plasmid</keyword>
<proteinExistence type="predicted"/>
<sequence>MAYGKLAEWIVRAFGQIDCLVGCVPANRFAVSATLLPANLHHELIDEAHWVGALPAFASTLRKREGLVVQAL</sequence>
<dbReference type="EMBL" id="CP067141">
    <property type="protein sequence ID" value="WCR05548.1"/>
    <property type="molecule type" value="Genomic_DNA"/>
</dbReference>
<name>A0ABY7SEU2_9RHOB</name>
<gene>
    <name evidence="1" type="ORF">JHX88_22085</name>
</gene>
<reference evidence="1 2" key="1">
    <citation type="submission" date="2021-01" db="EMBL/GenBank/DDBJ databases">
        <title>Biogeographic distribution of Paracoccus.</title>
        <authorList>
            <person name="Hollensteiner J."/>
            <person name="Leineberger J."/>
            <person name="Brinkhoff T."/>
            <person name="Daniel R."/>
        </authorList>
    </citation>
    <scope>NUCLEOTIDE SEQUENCE [LARGE SCALE GENOMIC DNA]</scope>
    <source>
        <strain evidence="1 2">DSM 18447</strain>
        <plasmid evidence="1 2">p242883</plasmid>
    </source>
</reference>
<keyword evidence="2" id="KW-1185">Reference proteome</keyword>
<organism evidence="1 2">
    <name type="scientific">Paracoccus saliphilus</name>
    <dbReference type="NCBI Taxonomy" id="405559"/>
    <lineage>
        <taxon>Bacteria</taxon>
        <taxon>Pseudomonadati</taxon>
        <taxon>Pseudomonadota</taxon>
        <taxon>Alphaproteobacteria</taxon>
        <taxon>Rhodobacterales</taxon>
        <taxon>Paracoccaceae</taxon>
        <taxon>Paracoccus</taxon>
    </lineage>
</organism>
<protein>
    <submittedName>
        <fullName evidence="1">Uncharacterized protein</fullName>
    </submittedName>
</protein>
<accession>A0ABY7SEU2</accession>
<evidence type="ECO:0000313" key="2">
    <source>
        <dbReference type="Proteomes" id="UP001215549"/>
    </source>
</evidence>
<dbReference type="Proteomes" id="UP001215549">
    <property type="component" value="Plasmid p242883"/>
</dbReference>
<dbReference type="RefSeq" id="WP_076529188.1">
    <property type="nucleotide sequence ID" value="NZ_CP067141.1"/>
</dbReference>